<feature type="coiled-coil region" evidence="1">
    <location>
        <begin position="155"/>
        <end position="219"/>
    </location>
</feature>
<organism evidence="4 5">
    <name type="scientific">Chitinophaga qingshengii</name>
    <dbReference type="NCBI Taxonomy" id="1569794"/>
    <lineage>
        <taxon>Bacteria</taxon>
        <taxon>Pseudomonadati</taxon>
        <taxon>Bacteroidota</taxon>
        <taxon>Chitinophagia</taxon>
        <taxon>Chitinophagales</taxon>
        <taxon>Chitinophagaceae</taxon>
        <taxon>Chitinophaga</taxon>
    </lineage>
</organism>
<gene>
    <name evidence="4" type="ORF">ICL07_10750</name>
</gene>
<dbReference type="Proteomes" id="UP000659124">
    <property type="component" value="Unassembled WGS sequence"/>
</dbReference>
<evidence type="ECO:0000256" key="1">
    <source>
        <dbReference type="SAM" id="Coils"/>
    </source>
</evidence>
<dbReference type="EMBL" id="JACVFC010000001">
    <property type="protein sequence ID" value="MBC9930856.1"/>
    <property type="molecule type" value="Genomic_DNA"/>
</dbReference>
<dbReference type="RefSeq" id="WP_188087902.1">
    <property type="nucleotide sequence ID" value="NZ_JACVFC010000001.1"/>
</dbReference>
<feature type="transmembrane region" description="Helical" evidence="2">
    <location>
        <begin position="254"/>
        <end position="273"/>
    </location>
</feature>
<name>A0ABR7TK32_9BACT</name>
<accession>A0ABR7TK32</accession>
<evidence type="ECO:0000313" key="4">
    <source>
        <dbReference type="EMBL" id="MBC9930856.1"/>
    </source>
</evidence>
<evidence type="ECO:0000313" key="5">
    <source>
        <dbReference type="Proteomes" id="UP000659124"/>
    </source>
</evidence>
<protein>
    <submittedName>
        <fullName evidence="4">DUF4349 domain-containing protein</fullName>
    </submittedName>
</protein>
<comment type="caution">
    <text evidence="4">The sequence shown here is derived from an EMBL/GenBank/DDBJ whole genome shotgun (WGS) entry which is preliminary data.</text>
</comment>
<proteinExistence type="predicted"/>
<evidence type="ECO:0000259" key="3">
    <source>
        <dbReference type="Pfam" id="PF14257"/>
    </source>
</evidence>
<keyword evidence="5" id="KW-1185">Reference proteome</keyword>
<keyword evidence="2" id="KW-1133">Transmembrane helix</keyword>
<dbReference type="Pfam" id="PF14257">
    <property type="entry name" value="DUF4349"/>
    <property type="match status" value="1"/>
</dbReference>
<keyword evidence="2" id="KW-0472">Membrane</keyword>
<keyword evidence="2" id="KW-0812">Transmembrane</keyword>
<dbReference type="InterPro" id="IPR025645">
    <property type="entry name" value="DUF4349"/>
</dbReference>
<keyword evidence="1" id="KW-0175">Coiled coil</keyword>
<feature type="domain" description="DUF4349" evidence="3">
    <location>
        <begin position="83"/>
        <end position="275"/>
    </location>
</feature>
<evidence type="ECO:0000256" key="2">
    <source>
        <dbReference type="SAM" id="Phobius"/>
    </source>
</evidence>
<sequence length="283" mass="31771">MIVLPTLKYKRIFSTLLLVFVVMFLLRLLYGYTRTGSDNGDNSGGGFLESIQRKNYASEKVKMASPKGEAMPAMAAQKYEKVAYVSSRSTSFTEDEQRLHATIRQFNAIIQYQQESGNKGNRDVKLLIGVAPEKFDSAYYAVQKIGSIKSTSITKADKTNEYRKLNAARVSMEKNLASLNALTSQSGTIEERIRLHEKIAEVESQLQELGVELGNFDEENEFCTIQFSMYEGAAQRGIPFYSRVKTALEWTVKYYLMLTAGVCLAALGAWLMLKILSVVKLNN</sequence>
<feature type="transmembrane region" description="Helical" evidence="2">
    <location>
        <begin position="12"/>
        <end position="30"/>
    </location>
</feature>
<reference evidence="4 5" key="1">
    <citation type="submission" date="2020-09" db="EMBL/GenBank/DDBJ databases">
        <title>Genome sequences of type strains of Chitinophaga qingshengii and Chitinophaga varians.</title>
        <authorList>
            <person name="Kittiwongwattana C."/>
        </authorList>
    </citation>
    <scope>NUCLEOTIDE SEQUENCE [LARGE SCALE GENOMIC DNA]</scope>
    <source>
        <strain evidence="4 5">JCM 30026</strain>
    </source>
</reference>